<comment type="subcellular location">
    <subcellularLocation>
        <location evidence="1">Membrane</location>
        <topology evidence="1">Multi-pass membrane protein</topology>
    </subcellularLocation>
</comment>
<dbReference type="Pfam" id="PF00230">
    <property type="entry name" value="MIP"/>
    <property type="match status" value="1"/>
</dbReference>
<dbReference type="Gene3D" id="1.20.1080.10">
    <property type="entry name" value="Glycerol uptake facilitator protein"/>
    <property type="match status" value="1"/>
</dbReference>
<feature type="transmembrane region" description="Helical" evidence="6">
    <location>
        <begin position="194"/>
        <end position="213"/>
    </location>
</feature>
<keyword evidence="4 6" id="KW-1133">Transmembrane helix</keyword>
<dbReference type="GO" id="GO:0005886">
    <property type="term" value="C:plasma membrane"/>
    <property type="evidence" value="ECO:0007669"/>
    <property type="project" value="TreeGrafter"/>
</dbReference>
<proteinExistence type="inferred from homology"/>
<protein>
    <submittedName>
        <fullName evidence="7">Unannotated protein</fullName>
    </submittedName>
</protein>
<feature type="transmembrane region" description="Helical" evidence="6">
    <location>
        <begin position="153"/>
        <end position="174"/>
    </location>
</feature>
<dbReference type="InterPro" id="IPR000425">
    <property type="entry name" value="MIP"/>
</dbReference>
<dbReference type="PANTHER" id="PTHR19139:SF199">
    <property type="entry name" value="MIP17260P"/>
    <property type="match status" value="1"/>
</dbReference>
<dbReference type="PANTHER" id="PTHR19139">
    <property type="entry name" value="AQUAPORIN TRANSPORTER"/>
    <property type="match status" value="1"/>
</dbReference>
<reference evidence="7" key="1">
    <citation type="submission" date="2020-05" db="EMBL/GenBank/DDBJ databases">
        <authorList>
            <person name="Chiriac C."/>
            <person name="Salcher M."/>
            <person name="Ghai R."/>
            <person name="Kavagutti S V."/>
        </authorList>
    </citation>
    <scope>NUCLEOTIDE SEQUENCE</scope>
</reference>
<dbReference type="InterPro" id="IPR034294">
    <property type="entry name" value="Aquaporin_transptr"/>
</dbReference>
<evidence type="ECO:0000256" key="1">
    <source>
        <dbReference type="ARBA" id="ARBA00004141"/>
    </source>
</evidence>
<comment type="similarity">
    <text evidence="2">Belongs to the MIP/aquaporin (TC 1.A.8) family.</text>
</comment>
<evidence type="ECO:0000256" key="2">
    <source>
        <dbReference type="ARBA" id="ARBA00006175"/>
    </source>
</evidence>
<dbReference type="AlphaFoldDB" id="A0A6J5YPI0"/>
<feature type="transmembrane region" description="Helical" evidence="6">
    <location>
        <begin position="83"/>
        <end position="105"/>
    </location>
</feature>
<accession>A0A6J5YPI0</accession>
<gene>
    <name evidence="7" type="ORF">UFOPK4080_00153</name>
</gene>
<feature type="transmembrane region" description="Helical" evidence="6">
    <location>
        <begin position="39"/>
        <end position="62"/>
    </location>
</feature>
<evidence type="ECO:0000256" key="3">
    <source>
        <dbReference type="ARBA" id="ARBA00022692"/>
    </source>
</evidence>
<evidence type="ECO:0000256" key="5">
    <source>
        <dbReference type="ARBA" id="ARBA00023136"/>
    </source>
</evidence>
<dbReference type="InterPro" id="IPR023271">
    <property type="entry name" value="Aquaporin-like"/>
</dbReference>
<sequence length="221" mass="23057">MLRRKLASEFLGTATLIATVVGSGAMATALSSDIGIQLLINTIATVFVLYIIITLLSPISGAHFNPIVTGVELFTKKIKPKVFALYVVAQLAGAAVGAIVANLMFDFSAIFISQKERTGANLLLGEVVATAGLILIILLALKQKEDKKIARLVAAWIGAAYFFTSSTSFANPAAVFGRMLSDTFSGIAPSSAPLFVLAEIVGGVVGYLGFKALTSKAKSGK</sequence>
<name>A0A6J5YPI0_9ZZZZ</name>
<feature type="transmembrane region" description="Helical" evidence="6">
    <location>
        <begin position="120"/>
        <end position="141"/>
    </location>
</feature>
<evidence type="ECO:0000256" key="4">
    <source>
        <dbReference type="ARBA" id="ARBA00022989"/>
    </source>
</evidence>
<dbReference type="SUPFAM" id="SSF81338">
    <property type="entry name" value="Aquaporin-like"/>
    <property type="match status" value="1"/>
</dbReference>
<dbReference type="GO" id="GO:0015250">
    <property type="term" value="F:water channel activity"/>
    <property type="evidence" value="ECO:0007669"/>
    <property type="project" value="TreeGrafter"/>
</dbReference>
<evidence type="ECO:0000256" key="6">
    <source>
        <dbReference type="SAM" id="Phobius"/>
    </source>
</evidence>
<keyword evidence="3 6" id="KW-0812">Transmembrane</keyword>
<dbReference type="PRINTS" id="PR00783">
    <property type="entry name" value="MINTRINSICP"/>
</dbReference>
<evidence type="ECO:0000313" key="7">
    <source>
        <dbReference type="EMBL" id="CAB4330822.1"/>
    </source>
</evidence>
<organism evidence="7">
    <name type="scientific">freshwater metagenome</name>
    <dbReference type="NCBI Taxonomy" id="449393"/>
    <lineage>
        <taxon>unclassified sequences</taxon>
        <taxon>metagenomes</taxon>
        <taxon>ecological metagenomes</taxon>
    </lineage>
</organism>
<dbReference type="EMBL" id="CAESAG010000010">
    <property type="protein sequence ID" value="CAB4330822.1"/>
    <property type="molecule type" value="Genomic_DNA"/>
</dbReference>
<keyword evidence="5 6" id="KW-0472">Membrane</keyword>